<reference evidence="1" key="1">
    <citation type="submission" date="2020-04" db="EMBL/GenBank/DDBJ databases">
        <authorList>
            <person name="Zhang T."/>
        </authorList>
    </citation>
    <scope>NUCLEOTIDE SEQUENCE</scope>
    <source>
        <strain evidence="1">HKST-UBA01</strain>
    </source>
</reference>
<proteinExistence type="predicted"/>
<sequence>MTNGISYIYVETHNWGKTVKFWQQMGFELQLDLGSSGTLVHPAGGSSLFIQEVPADRALEIHMCLAAPDDQSTPGAPAVVTKTWHDSHWGTRLLNMQDPDGRAAVIEYRP</sequence>
<name>A0A956LX25_UNCEI</name>
<dbReference type="InterPro" id="IPR029068">
    <property type="entry name" value="Glyas_Bleomycin-R_OHBP_Dase"/>
</dbReference>
<dbReference type="CDD" id="cd06587">
    <property type="entry name" value="VOC"/>
    <property type="match status" value="1"/>
</dbReference>
<dbReference type="EMBL" id="JAGQHR010000005">
    <property type="protein sequence ID" value="MCA9726142.1"/>
    <property type="molecule type" value="Genomic_DNA"/>
</dbReference>
<gene>
    <name evidence="1" type="ORF">KC729_00560</name>
</gene>
<dbReference type="SUPFAM" id="SSF54593">
    <property type="entry name" value="Glyoxalase/Bleomycin resistance protein/Dihydroxybiphenyl dioxygenase"/>
    <property type="match status" value="1"/>
</dbReference>
<evidence type="ECO:0000313" key="2">
    <source>
        <dbReference type="Proteomes" id="UP000697710"/>
    </source>
</evidence>
<dbReference type="Proteomes" id="UP000697710">
    <property type="component" value="Unassembled WGS sequence"/>
</dbReference>
<reference evidence="1" key="2">
    <citation type="journal article" date="2021" name="Microbiome">
        <title>Successional dynamics and alternative stable states in a saline activated sludge microbial community over 9 years.</title>
        <authorList>
            <person name="Wang Y."/>
            <person name="Ye J."/>
            <person name="Ju F."/>
            <person name="Liu L."/>
            <person name="Boyd J.A."/>
            <person name="Deng Y."/>
            <person name="Parks D.H."/>
            <person name="Jiang X."/>
            <person name="Yin X."/>
            <person name="Woodcroft B.J."/>
            <person name="Tyson G.W."/>
            <person name="Hugenholtz P."/>
            <person name="Polz M.F."/>
            <person name="Zhang T."/>
        </authorList>
    </citation>
    <scope>NUCLEOTIDE SEQUENCE</scope>
    <source>
        <strain evidence="1">HKST-UBA01</strain>
    </source>
</reference>
<dbReference type="AlphaFoldDB" id="A0A956LX25"/>
<protein>
    <submittedName>
        <fullName evidence="1">VOC family protein</fullName>
    </submittedName>
</protein>
<evidence type="ECO:0000313" key="1">
    <source>
        <dbReference type="EMBL" id="MCA9726142.1"/>
    </source>
</evidence>
<organism evidence="1 2">
    <name type="scientific">Eiseniibacteriota bacterium</name>
    <dbReference type="NCBI Taxonomy" id="2212470"/>
    <lineage>
        <taxon>Bacteria</taxon>
        <taxon>Candidatus Eiseniibacteriota</taxon>
    </lineage>
</organism>
<comment type="caution">
    <text evidence="1">The sequence shown here is derived from an EMBL/GenBank/DDBJ whole genome shotgun (WGS) entry which is preliminary data.</text>
</comment>
<accession>A0A956LX25</accession>